<evidence type="ECO:0000313" key="3">
    <source>
        <dbReference type="EMBL" id="EHY52427.1"/>
    </source>
</evidence>
<evidence type="ECO:0000313" key="4">
    <source>
        <dbReference type="Proteomes" id="UP000007304"/>
    </source>
</evidence>
<feature type="compositionally biased region" description="Low complexity" evidence="1">
    <location>
        <begin position="241"/>
        <end position="250"/>
    </location>
</feature>
<dbReference type="AlphaFoldDB" id="H6BP08"/>
<gene>
    <name evidence="3" type="ORF">HMPREF1120_00639</name>
</gene>
<dbReference type="GeneID" id="20305278"/>
<accession>H6BP08</accession>
<reference evidence="3" key="1">
    <citation type="submission" date="2011-07" db="EMBL/GenBank/DDBJ databases">
        <title>The Genome Sequence of Exophiala (Wangiella) dermatitidis NIH/UT8656.</title>
        <authorList>
            <consortium name="The Broad Institute Genome Sequencing Platform"/>
            <person name="Cuomo C."/>
            <person name="Wang Z."/>
            <person name="Hunicke-Smith S."/>
            <person name="Szanislo P.J."/>
            <person name="Earl A."/>
            <person name="Young S.K."/>
            <person name="Zeng Q."/>
            <person name="Gargeya S."/>
            <person name="Fitzgerald M."/>
            <person name="Haas B."/>
            <person name="Abouelleil A."/>
            <person name="Alvarado L."/>
            <person name="Arachchi H.M."/>
            <person name="Berlin A."/>
            <person name="Brown A."/>
            <person name="Chapman S.B."/>
            <person name="Chen Z."/>
            <person name="Dunbar C."/>
            <person name="Freedman E."/>
            <person name="Gearin G."/>
            <person name="Gellesch M."/>
            <person name="Goldberg J."/>
            <person name="Griggs A."/>
            <person name="Gujja S."/>
            <person name="Heiman D."/>
            <person name="Howarth C."/>
            <person name="Larson L."/>
            <person name="Lui A."/>
            <person name="MacDonald P.J.P."/>
            <person name="Montmayeur A."/>
            <person name="Murphy C."/>
            <person name="Neiman D."/>
            <person name="Pearson M."/>
            <person name="Priest M."/>
            <person name="Roberts A."/>
            <person name="Saif S."/>
            <person name="Shea T."/>
            <person name="Shenoy N."/>
            <person name="Sisk P."/>
            <person name="Stolte C."/>
            <person name="Sykes S."/>
            <person name="Wortman J."/>
            <person name="Nusbaum C."/>
            <person name="Birren B."/>
        </authorList>
    </citation>
    <scope>NUCLEOTIDE SEQUENCE</scope>
    <source>
        <strain evidence="3">NIH/UT8656</strain>
    </source>
</reference>
<feature type="region of interest" description="Disordered" evidence="1">
    <location>
        <begin position="229"/>
        <end position="256"/>
    </location>
</feature>
<keyword evidence="4" id="KW-1185">Reference proteome</keyword>
<dbReference type="InParanoid" id="H6BP08"/>
<dbReference type="Proteomes" id="UP000007304">
    <property type="component" value="Unassembled WGS sequence"/>
</dbReference>
<dbReference type="OMA" id="YEWNISA"/>
<protein>
    <submittedName>
        <fullName evidence="3">Uncharacterized protein</fullName>
    </submittedName>
</protein>
<proteinExistence type="predicted"/>
<feature type="signal peptide" evidence="2">
    <location>
        <begin position="1"/>
        <end position="19"/>
    </location>
</feature>
<dbReference type="eggNOG" id="ENOG502RPBT">
    <property type="taxonomic scope" value="Eukaryota"/>
</dbReference>
<dbReference type="VEuPathDB" id="FungiDB:HMPREF1120_00639"/>
<dbReference type="HOGENOM" id="CLU_1057673_0_0_1"/>
<evidence type="ECO:0000256" key="1">
    <source>
        <dbReference type="SAM" id="MobiDB-lite"/>
    </source>
</evidence>
<keyword evidence="2" id="KW-0732">Signal</keyword>
<feature type="region of interest" description="Disordered" evidence="1">
    <location>
        <begin position="112"/>
        <end position="131"/>
    </location>
</feature>
<evidence type="ECO:0000256" key="2">
    <source>
        <dbReference type="SAM" id="SignalP"/>
    </source>
</evidence>
<sequence length="282" mass="28072">MHHSLSALAIGAFAYKAMAQTASFAGMTWGPVTVGQVWPIHWTVGTGDPVSLVFGNTTSNSAVFTAQPASPSTYNWTVTLPDGFVPGNYGLVLVQGTGMDYSPLFSVSAASAGSSTTSTSTSAADSTSTSMTTTMMTTPMATVNATLISASADPTVTVTYWDHECGCTKTSAVPAAATATGNASGTQYTWWDETCGCTKTAMAPAPTLAPGCGGTGHGCSNYTAPATGTNMPPAPPPPSPAGSNAPATGSTSAKPYTGQASRLVDSGFAVAGLAVAAVALVA</sequence>
<dbReference type="EMBL" id="JH226130">
    <property type="protein sequence ID" value="EHY52427.1"/>
    <property type="molecule type" value="Genomic_DNA"/>
</dbReference>
<feature type="chain" id="PRO_5003602856" evidence="2">
    <location>
        <begin position="20"/>
        <end position="282"/>
    </location>
</feature>
<organism evidence="3 4">
    <name type="scientific">Exophiala dermatitidis (strain ATCC 34100 / CBS 525.76 / NIH/UT8656)</name>
    <name type="common">Black yeast</name>
    <name type="synonym">Wangiella dermatitidis</name>
    <dbReference type="NCBI Taxonomy" id="858893"/>
    <lineage>
        <taxon>Eukaryota</taxon>
        <taxon>Fungi</taxon>
        <taxon>Dikarya</taxon>
        <taxon>Ascomycota</taxon>
        <taxon>Pezizomycotina</taxon>
        <taxon>Eurotiomycetes</taxon>
        <taxon>Chaetothyriomycetidae</taxon>
        <taxon>Chaetothyriales</taxon>
        <taxon>Herpotrichiellaceae</taxon>
        <taxon>Exophiala</taxon>
    </lineage>
</organism>
<dbReference type="RefSeq" id="XP_009152888.1">
    <property type="nucleotide sequence ID" value="XM_009154640.1"/>
</dbReference>
<name>H6BP08_EXODN</name>